<dbReference type="RefSeq" id="WP_022273948.1">
    <property type="nucleotide sequence ID" value="NZ_JACRTJ010000007.1"/>
</dbReference>
<reference evidence="1 2" key="1">
    <citation type="submission" date="2020-08" db="EMBL/GenBank/DDBJ databases">
        <title>Genome public.</title>
        <authorList>
            <person name="Liu C."/>
            <person name="Sun Q."/>
        </authorList>
    </citation>
    <scope>NUCLEOTIDE SEQUENCE [LARGE SCALE GENOMIC DNA]</scope>
    <source>
        <strain evidence="1 2">BX10</strain>
    </source>
</reference>
<evidence type="ECO:0008006" key="3">
    <source>
        <dbReference type="Google" id="ProtNLM"/>
    </source>
</evidence>
<evidence type="ECO:0000313" key="1">
    <source>
        <dbReference type="EMBL" id="MBC8598200.1"/>
    </source>
</evidence>
<protein>
    <recommendedName>
        <fullName evidence="3">CopG family transcriptional regulator</fullName>
    </recommendedName>
</protein>
<comment type="caution">
    <text evidence="1">The sequence shown here is derived from an EMBL/GenBank/DDBJ whole genome shotgun (WGS) entry which is preliminary data.</text>
</comment>
<gene>
    <name evidence="1" type="ORF">H8708_02995</name>
</gene>
<keyword evidence="2" id="KW-1185">Reference proteome</keyword>
<dbReference type="Proteomes" id="UP000647491">
    <property type="component" value="Unassembled WGS sequence"/>
</dbReference>
<dbReference type="EMBL" id="JACRTJ010000007">
    <property type="protein sequence ID" value="MBC8598200.1"/>
    <property type="molecule type" value="Genomic_DNA"/>
</dbReference>
<proteinExistence type="predicted"/>
<name>A0ABR7NQ04_9FIRM</name>
<accession>A0ABR7NQ04</accession>
<sequence length="89" mass="10335">MKNSVTIKEMTRAEENHMIRTNEIVTLYHGSKSGIRGILDEQKLTEDDRKKLKQESEANRSKGIAMADEICRKYRRDGMFFDEILKAGE</sequence>
<evidence type="ECO:0000313" key="2">
    <source>
        <dbReference type="Proteomes" id="UP000647491"/>
    </source>
</evidence>
<organism evidence="1 2">
    <name type="scientific">Enterocloster hominis</name>
    <name type="common">ex Liu et al. 2021</name>
    <dbReference type="NCBI Taxonomy" id="2763663"/>
    <lineage>
        <taxon>Bacteria</taxon>
        <taxon>Bacillati</taxon>
        <taxon>Bacillota</taxon>
        <taxon>Clostridia</taxon>
        <taxon>Lachnospirales</taxon>
        <taxon>Lachnospiraceae</taxon>
        <taxon>Enterocloster</taxon>
    </lineage>
</organism>